<feature type="compositionally biased region" description="Polar residues" evidence="2">
    <location>
        <begin position="435"/>
        <end position="445"/>
    </location>
</feature>
<dbReference type="STRING" id="765915.A0A1Y2HD88"/>
<proteinExistence type="predicted"/>
<feature type="compositionally biased region" description="Polar residues" evidence="2">
    <location>
        <begin position="493"/>
        <end position="509"/>
    </location>
</feature>
<reference evidence="4 5" key="1">
    <citation type="submission" date="2016-07" db="EMBL/GenBank/DDBJ databases">
        <title>Pervasive Adenine N6-methylation of Active Genes in Fungi.</title>
        <authorList>
            <consortium name="DOE Joint Genome Institute"/>
            <person name="Mondo S.J."/>
            <person name="Dannebaum R.O."/>
            <person name="Kuo R.C."/>
            <person name="Labutti K."/>
            <person name="Haridas S."/>
            <person name="Kuo A."/>
            <person name="Salamov A."/>
            <person name="Ahrendt S.R."/>
            <person name="Lipzen A."/>
            <person name="Sullivan W."/>
            <person name="Andreopoulos W.B."/>
            <person name="Clum A."/>
            <person name="Lindquist E."/>
            <person name="Daum C."/>
            <person name="Ramamoorthy G.K."/>
            <person name="Gryganskyi A."/>
            <person name="Culley D."/>
            <person name="Magnuson J.K."/>
            <person name="James T.Y."/>
            <person name="O'Malley M.A."/>
            <person name="Stajich J.E."/>
            <person name="Spatafora J.W."/>
            <person name="Visel A."/>
            <person name="Grigoriev I.V."/>
        </authorList>
    </citation>
    <scope>NUCLEOTIDE SEQUENCE [LARGE SCALE GENOMIC DNA]</scope>
    <source>
        <strain evidence="4 5">PL171</strain>
    </source>
</reference>
<dbReference type="InterPro" id="IPR028163">
    <property type="entry name" value="HAUS_6_N"/>
</dbReference>
<feature type="domain" description="HAUS augmin-like complex subunit 6 N-terminal" evidence="3">
    <location>
        <begin position="20"/>
        <end position="212"/>
    </location>
</feature>
<keyword evidence="5" id="KW-1185">Reference proteome</keyword>
<name>A0A1Y2HD88_9FUNG</name>
<dbReference type="EMBL" id="MCFL01000054">
    <property type="protein sequence ID" value="ORZ31881.1"/>
    <property type="molecule type" value="Genomic_DNA"/>
</dbReference>
<accession>A0A1Y2HD88</accession>
<dbReference type="AlphaFoldDB" id="A0A1Y2HD88"/>
<protein>
    <submittedName>
        <fullName evidence="4">HAUS augmin-like complex subunit 6 N-terminus-domain-containing protein</fullName>
    </submittedName>
</protein>
<organism evidence="4 5">
    <name type="scientific">Catenaria anguillulae PL171</name>
    <dbReference type="NCBI Taxonomy" id="765915"/>
    <lineage>
        <taxon>Eukaryota</taxon>
        <taxon>Fungi</taxon>
        <taxon>Fungi incertae sedis</taxon>
        <taxon>Blastocladiomycota</taxon>
        <taxon>Blastocladiomycetes</taxon>
        <taxon>Blastocladiales</taxon>
        <taxon>Catenariaceae</taxon>
        <taxon>Catenaria</taxon>
    </lineage>
</organism>
<feature type="coiled-coil region" evidence="1">
    <location>
        <begin position="321"/>
        <end position="348"/>
    </location>
</feature>
<feature type="region of interest" description="Disordered" evidence="2">
    <location>
        <begin position="706"/>
        <end position="737"/>
    </location>
</feature>
<evidence type="ECO:0000259" key="3">
    <source>
        <dbReference type="Pfam" id="PF14661"/>
    </source>
</evidence>
<sequence length="737" mass="79475">MSTSDPTPPPPGASALAHLTTNLHLLRFPHASSLSTLSLATSANHRATDAILVFLFQHIDPQRARTTFRPLLALTSTDPGARRSFRAATYAWLDELKHMFPGPVLLRKSVLDDGKGERFIEVLASLAFHAVRCVLARADATKANEVAALAAPLQRVPGGELERRARALVDEYRDMLTRDVAVRQSCASLAEAYTRRLGELDEEWARVAQHLVSVDAGLPSTTTIRDQLVRAHQELGDEWSRLAAAVPWEPARDLVRLALDPHHKRAELSIPTVPEASMDPAGAQEAVDWTQLATAAARTLTECAKATASSPVDANSISERAAHVARLADEAEDRCARLQSQVDAARAKVEALEQPQPMLSAAAAGSDPGFPIRLREYPKLDIRPQAPPEVLAKAVSKTWDPPPLVVPPPSMSHPRTLASQHSSPGQSSRKRPASSVLSETENMNPSLVKPPRLRQSMGPPATLPAHHAAREPKRHCFPAEPPFTPHQHPHRGSSVTLVSTPTSATTSSIHRPPAIWTMSPIRPSPLSPPPPPPPHTTYTSIVDVPCGASRRVSFTLRPLEHVPAHAHEPSTLSAMPKPRSSRRSTDVHRMIVDQMLDDAHAPLSPAPRPSTLANTLAAALGDVSWSTPGRPSDCFRSSMSTSFTSHRMSGAELAHQWFASPGTRSPSVHASKLESVVGADMDVSFDLDAFVNEHEGMGNVVAIGDEELPQGASGRVGDKDGEDGEVGEDSLLMMMQS</sequence>
<feature type="compositionally biased region" description="Polar residues" evidence="2">
    <location>
        <begin position="417"/>
        <end position="427"/>
    </location>
</feature>
<dbReference type="OrthoDB" id="5580635at2759"/>
<evidence type="ECO:0000256" key="2">
    <source>
        <dbReference type="SAM" id="MobiDB-lite"/>
    </source>
</evidence>
<feature type="region of interest" description="Disordered" evidence="2">
    <location>
        <begin position="399"/>
        <end position="510"/>
    </location>
</feature>
<comment type="caution">
    <text evidence="4">The sequence shown here is derived from an EMBL/GenBank/DDBJ whole genome shotgun (WGS) entry which is preliminary data.</text>
</comment>
<evidence type="ECO:0000313" key="5">
    <source>
        <dbReference type="Proteomes" id="UP000193411"/>
    </source>
</evidence>
<dbReference type="Proteomes" id="UP000193411">
    <property type="component" value="Unassembled WGS sequence"/>
</dbReference>
<evidence type="ECO:0000313" key="4">
    <source>
        <dbReference type="EMBL" id="ORZ31881.1"/>
    </source>
</evidence>
<keyword evidence="1" id="KW-0175">Coiled coil</keyword>
<dbReference type="Pfam" id="PF14661">
    <property type="entry name" value="HAUS6_N"/>
    <property type="match status" value="1"/>
</dbReference>
<feature type="compositionally biased region" description="Pro residues" evidence="2">
    <location>
        <begin position="400"/>
        <end position="411"/>
    </location>
</feature>
<gene>
    <name evidence="4" type="ORF">BCR44DRAFT_66405</name>
</gene>
<evidence type="ECO:0000256" key="1">
    <source>
        <dbReference type="SAM" id="Coils"/>
    </source>
</evidence>